<evidence type="ECO:0000313" key="2">
    <source>
        <dbReference type="Proteomes" id="UP001596087"/>
    </source>
</evidence>
<name>A0ABW0BI26_9ACTN</name>
<dbReference type="Proteomes" id="UP001596087">
    <property type="component" value="Unassembled WGS sequence"/>
</dbReference>
<gene>
    <name evidence="1" type="ORF">ACFPGP_08130</name>
</gene>
<comment type="caution">
    <text evidence="1">The sequence shown here is derived from an EMBL/GenBank/DDBJ whole genome shotgun (WGS) entry which is preliminary data.</text>
</comment>
<dbReference type="RefSeq" id="WP_378589103.1">
    <property type="nucleotide sequence ID" value="NZ_JBHSKD010000008.1"/>
</dbReference>
<evidence type="ECO:0000313" key="1">
    <source>
        <dbReference type="EMBL" id="MFC5176637.1"/>
    </source>
</evidence>
<sequence>MSRTRSSALVPTLRPLSVAVLVVVVLALAQAAAVSRPARTTAPGLGDFVLVDTGLPDDVEGVQLAGMTPDGRYVVLAWETAHLTGISVLDRGQDELLPVTVEPDGDWSSEPSEFDDITPDGRHVLFTSYGPLVAGDTNDHDDVFVRDLVSGTTARVSVTSRGAQVPGYKYGGGISDDGSVTSFMAYSGRFTPRDPHRGMVYVHDAVTGRTERVSTSRRGHPADRSCSITTDISADGRFVGFDSGAANLGGDRDHGKSDVFVKDRRTGRVHAPSVGRSDVYDHRASFASLSADGRRAGFDMGATTPHSIIWRPYVRDLATGRLFPLAVDTAGNNRDGEVAALVGGAARWALSTSRRDLTGEEGPRARSDVDTYLVRLATGETYRLTGPAVPVVPPASEQGTAHLWQSAITSDRTLFLVSTFDPLVAGDDDGFDDLYQRPLAW</sequence>
<organism evidence="1 2">
    <name type="scientific">Nocardioides taihuensis</name>
    <dbReference type="NCBI Taxonomy" id="1835606"/>
    <lineage>
        <taxon>Bacteria</taxon>
        <taxon>Bacillati</taxon>
        <taxon>Actinomycetota</taxon>
        <taxon>Actinomycetes</taxon>
        <taxon>Propionibacteriales</taxon>
        <taxon>Nocardioidaceae</taxon>
        <taxon>Nocardioides</taxon>
    </lineage>
</organism>
<dbReference type="EMBL" id="JBHSKD010000008">
    <property type="protein sequence ID" value="MFC5176637.1"/>
    <property type="molecule type" value="Genomic_DNA"/>
</dbReference>
<reference evidence="2" key="1">
    <citation type="journal article" date="2019" name="Int. J. Syst. Evol. Microbiol.">
        <title>The Global Catalogue of Microorganisms (GCM) 10K type strain sequencing project: providing services to taxonomists for standard genome sequencing and annotation.</title>
        <authorList>
            <consortium name="The Broad Institute Genomics Platform"/>
            <consortium name="The Broad Institute Genome Sequencing Center for Infectious Disease"/>
            <person name="Wu L."/>
            <person name="Ma J."/>
        </authorList>
    </citation>
    <scope>NUCLEOTIDE SEQUENCE [LARGE SCALE GENOMIC DNA]</scope>
    <source>
        <strain evidence="2">DFY41</strain>
    </source>
</reference>
<dbReference type="SUPFAM" id="SSF82171">
    <property type="entry name" value="DPP6 N-terminal domain-like"/>
    <property type="match status" value="1"/>
</dbReference>
<accession>A0ABW0BI26</accession>
<keyword evidence="2" id="KW-1185">Reference proteome</keyword>
<proteinExistence type="predicted"/>
<protein>
    <recommendedName>
        <fullName evidence="3">WD40 repeat protein</fullName>
    </recommendedName>
</protein>
<evidence type="ECO:0008006" key="3">
    <source>
        <dbReference type="Google" id="ProtNLM"/>
    </source>
</evidence>
<dbReference type="InterPro" id="IPR011042">
    <property type="entry name" value="6-blade_b-propeller_TolB-like"/>
</dbReference>
<dbReference type="Gene3D" id="2.120.10.30">
    <property type="entry name" value="TolB, C-terminal domain"/>
    <property type="match status" value="1"/>
</dbReference>